<dbReference type="AlphaFoldDB" id="A0A2K9YZW4"/>
<accession>A0A2K9YZW4</accession>
<name>A0A2K9YZW4_RHILE</name>
<sequence>MAEAVGRHSERSQEPAGPTMALAFLNQSRSFDAARNAVRFVGHDGMFQVLFFIEVGALAKSDAALQRTEPSETKWLLSFDALRNSIQDVAHKAYSYRRRAFYTLTAADFR</sequence>
<dbReference type="EMBL" id="CP025012">
    <property type="protein sequence ID" value="AUW41526.1"/>
    <property type="molecule type" value="Genomic_DNA"/>
</dbReference>
<dbReference type="Proteomes" id="UP000238523">
    <property type="component" value="Chromosome"/>
</dbReference>
<dbReference type="InterPro" id="IPR009962">
    <property type="entry name" value="DUF1488"/>
</dbReference>
<dbReference type="Pfam" id="PF07369">
    <property type="entry name" value="DUF1488"/>
    <property type="match status" value="1"/>
</dbReference>
<gene>
    <name evidence="1" type="ORF">CUJ84_Chr001127</name>
</gene>
<organism evidence="1 2">
    <name type="scientific">Rhizobium leguminosarum</name>
    <dbReference type="NCBI Taxonomy" id="384"/>
    <lineage>
        <taxon>Bacteria</taxon>
        <taxon>Pseudomonadati</taxon>
        <taxon>Pseudomonadota</taxon>
        <taxon>Alphaproteobacteria</taxon>
        <taxon>Hyphomicrobiales</taxon>
        <taxon>Rhizobiaceae</taxon>
        <taxon>Rhizobium/Agrobacterium group</taxon>
        <taxon>Rhizobium</taxon>
    </lineage>
</organism>
<evidence type="ECO:0000313" key="2">
    <source>
        <dbReference type="Proteomes" id="UP000238523"/>
    </source>
</evidence>
<proteinExistence type="predicted"/>
<reference evidence="1 2" key="1">
    <citation type="submission" date="2017-11" db="EMBL/GenBank/DDBJ databases">
        <title>Complete genome of Rhizobium leguminosarum Norway, an ineffective micro-symbiont.</title>
        <authorList>
            <person name="Hoffrichter A."/>
            <person name="Liang J."/>
            <person name="Brachmann A."/>
            <person name="Marin M."/>
        </authorList>
    </citation>
    <scope>NUCLEOTIDE SEQUENCE [LARGE SCALE GENOMIC DNA]</scope>
    <source>
        <strain evidence="1 2">Norway</strain>
    </source>
</reference>
<protein>
    <recommendedName>
        <fullName evidence="3">DUF1488 domain-containing protein</fullName>
    </recommendedName>
</protein>
<evidence type="ECO:0000313" key="1">
    <source>
        <dbReference type="EMBL" id="AUW41526.1"/>
    </source>
</evidence>
<evidence type="ECO:0008006" key="3">
    <source>
        <dbReference type="Google" id="ProtNLM"/>
    </source>
</evidence>